<evidence type="ECO:0000256" key="2">
    <source>
        <dbReference type="ARBA" id="ARBA00022574"/>
    </source>
</evidence>
<keyword evidence="3" id="KW-0677">Repeat</keyword>
<evidence type="ECO:0000259" key="8">
    <source>
        <dbReference type="Pfam" id="PF24817"/>
    </source>
</evidence>
<dbReference type="Pfam" id="PF24817">
    <property type="entry name" value="WD40_WDHD1_1st"/>
    <property type="match status" value="1"/>
</dbReference>
<dbReference type="InterPro" id="IPR022100">
    <property type="entry name" value="WDHD1/CFT4_beta-prop_2nd"/>
</dbReference>
<dbReference type="SUPFAM" id="SSF50978">
    <property type="entry name" value="WD40 repeat-like"/>
    <property type="match status" value="1"/>
</dbReference>
<dbReference type="AlphaFoldDB" id="A0A0W4ZNT2"/>
<dbReference type="PROSITE" id="PS50082">
    <property type="entry name" value="WD_REPEATS_2"/>
    <property type="match status" value="1"/>
</dbReference>
<dbReference type="InterPro" id="IPR057646">
    <property type="entry name" value="WD40_WDHD1_1st"/>
</dbReference>
<evidence type="ECO:0000256" key="4">
    <source>
        <dbReference type="ARBA" id="ARBA00023242"/>
    </source>
</evidence>
<dbReference type="SUPFAM" id="SSF82171">
    <property type="entry name" value="DPP6 N-terminal domain-like"/>
    <property type="match status" value="1"/>
</dbReference>
<dbReference type="Pfam" id="PF20946">
    <property type="entry name" value="Ctf4_C"/>
    <property type="match status" value="1"/>
</dbReference>
<dbReference type="PROSITE" id="PS00678">
    <property type="entry name" value="WD_REPEATS_1"/>
    <property type="match status" value="1"/>
</dbReference>
<dbReference type="GO" id="GO:0043596">
    <property type="term" value="C:nuclear replication fork"/>
    <property type="evidence" value="ECO:0007669"/>
    <property type="project" value="EnsemblFungi"/>
</dbReference>
<dbReference type="GO" id="GO:0000792">
    <property type="term" value="C:heterochromatin"/>
    <property type="evidence" value="ECO:0007669"/>
    <property type="project" value="EnsemblFungi"/>
</dbReference>
<feature type="repeat" description="WD" evidence="5">
    <location>
        <begin position="226"/>
        <end position="267"/>
    </location>
</feature>
<dbReference type="PANTHER" id="PTHR19932:SF10">
    <property type="entry name" value="WD REPEAT AND HMG-BOX DNA-BINDING PROTEIN 1"/>
    <property type="match status" value="1"/>
</dbReference>
<keyword evidence="2 5" id="KW-0853">WD repeat</keyword>
<gene>
    <name evidence="9" type="ORF">T551_01973</name>
</gene>
<evidence type="ECO:0000256" key="5">
    <source>
        <dbReference type="PROSITE-ProRule" id="PRU00221"/>
    </source>
</evidence>
<dbReference type="OrthoDB" id="427368at2759"/>
<sequence length="806" mass="91731">MIVQRLVPRYAHTSGLTRVAYSLDGVFLMTVGSNQVIRKFTVDSDDEPVTIEHHQDSITGISISNRQFATCSEDATVSLFSLKTNECLTMLTRCSLPIRDIAFSPDGDWLAVCSDEMRVKVVNTTDYLRILHLSGFSKPAKHVSFNPSSKFVSVSCTDGIVYIFSFTSEEPSLIHTMDHVIPICDSDSEVCSKVIWHPDSESFAVPTRINDITVFSKSWRERMSFKSGHLDAITDIAWSPNGAYLCSSGKDGKLLIWEVKTQTIIMRRQEYKNVISLAWHPRANVLSFTTNQGQLYTFPNVIPSNYQEPYGRITHLTPLLNEESIKSPISKKRYINDFNKRELSDEELVDIGHDTSWIEDDDGAGYVSKYKYDENGYKKSIGDISDDDFYYDTKRTMNSYKAKIHTPFQPGSTPWREKRRYLVLNLIGFIWTVDQDTHNTVTVEFFDKELYRQYHFTDIFFYDKACLNDNGALFASSNKKGNSAVIFFRPHENWAAHADWKIEFSSDEDILSISLSSSNIVACTSKGYLRSYTLNGIPLRIYRQKYFPVVTCISWKNYVMVVNNGPLNSNGTISLVYTLEHILQDDTLQSNDLLPLPPNGHLQSIFFSDQGDPMIFDSDGILLVLLHWRVHGQAKWVPLLDTNLMERKKGKNESYWPIAVANQKFYCIILKGNEQYPHFPRPMFSEFDFSVPCIIPTDSGEISNISALEERHVRESILLTLLEDTIVSSAGNSLKLEISKREASIDKILLQLLQIACKEDRQAKALELATLLRLPVSLEAARKVAAHYMKTNLTERITALAEESIT</sequence>
<dbReference type="InterPro" id="IPR036322">
    <property type="entry name" value="WD40_repeat_dom_sf"/>
</dbReference>
<dbReference type="InterPro" id="IPR015943">
    <property type="entry name" value="WD40/YVTN_repeat-like_dom_sf"/>
</dbReference>
<evidence type="ECO:0000259" key="7">
    <source>
        <dbReference type="Pfam" id="PF20946"/>
    </source>
</evidence>
<dbReference type="GO" id="GO:1903461">
    <property type="term" value="P:Okazaki fragment processing involved in mitotic DNA replication"/>
    <property type="evidence" value="ECO:0007669"/>
    <property type="project" value="EnsemblFungi"/>
</dbReference>
<evidence type="ECO:0000256" key="1">
    <source>
        <dbReference type="ARBA" id="ARBA00004123"/>
    </source>
</evidence>
<evidence type="ECO:0000259" key="6">
    <source>
        <dbReference type="Pfam" id="PF12341"/>
    </source>
</evidence>
<dbReference type="Gene3D" id="2.130.10.10">
    <property type="entry name" value="YVTN repeat-like/Quinoprotein amine dehydrogenase"/>
    <property type="match status" value="2"/>
</dbReference>
<dbReference type="SMART" id="SM00320">
    <property type="entry name" value="WD40"/>
    <property type="match status" value="5"/>
</dbReference>
<evidence type="ECO:0000256" key="3">
    <source>
        <dbReference type="ARBA" id="ARBA00022737"/>
    </source>
</evidence>
<accession>A0A0W4ZNT2</accession>
<feature type="domain" description="WDHD1/CFT4 helical bundle" evidence="7">
    <location>
        <begin position="707"/>
        <end position="803"/>
    </location>
</feature>
<dbReference type="PANTHER" id="PTHR19932">
    <property type="entry name" value="WD REPEAT AND HMG-BOX DNA BINDING PROTEIN"/>
    <property type="match status" value="1"/>
</dbReference>
<dbReference type="eggNOG" id="KOG1274">
    <property type="taxonomic scope" value="Eukaryota"/>
</dbReference>
<dbReference type="GO" id="GO:0003682">
    <property type="term" value="F:chromatin binding"/>
    <property type="evidence" value="ECO:0007669"/>
    <property type="project" value="TreeGrafter"/>
</dbReference>
<evidence type="ECO:0000313" key="9">
    <source>
        <dbReference type="EMBL" id="KTW30029.1"/>
    </source>
</evidence>
<feature type="domain" description="WDHD1 first WD40" evidence="8">
    <location>
        <begin position="9"/>
        <end position="295"/>
    </location>
</feature>
<dbReference type="RefSeq" id="XP_018229590.1">
    <property type="nucleotide sequence ID" value="XM_018374236.1"/>
</dbReference>
<dbReference type="InterPro" id="IPR048591">
    <property type="entry name" value="WDHD1/CFT4_hel"/>
</dbReference>
<evidence type="ECO:0000313" key="10">
    <source>
        <dbReference type="Proteomes" id="UP000053447"/>
    </source>
</evidence>
<dbReference type="PROSITE" id="PS50294">
    <property type="entry name" value="WD_REPEATS_REGION"/>
    <property type="match status" value="1"/>
</dbReference>
<keyword evidence="4" id="KW-0539">Nucleus</keyword>
<dbReference type="GO" id="GO:0006335">
    <property type="term" value="P:DNA replication-dependent chromatin assembly"/>
    <property type="evidence" value="ECO:0007669"/>
    <property type="project" value="EnsemblFungi"/>
</dbReference>
<dbReference type="GO" id="GO:0006281">
    <property type="term" value="P:DNA repair"/>
    <property type="evidence" value="ECO:0007669"/>
    <property type="project" value="TreeGrafter"/>
</dbReference>
<feature type="domain" description="WDHD1/CFT4 second beta-propeller" evidence="6">
    <location>
        <begin position="407"/>
        <end position="693"/>
    </location>
</feature>
<dbReference type="CDD" id="cd00200">
    <property type="entry name" value="WD40"/>
    <property type="match status" value="1"/>
</dbReference>
<proteinExistence type="predicted"/>
<comment type="caution">
    <text evidence="9">The sequence shown here is derived from an EMBL/GenBank/DDBJ whole genome shotgun (WGS) entry which is preliminary data.</text>
</comment>
<comment type="subcellular location">
    <subcellularLocation>
        <location evidence="1">Nucleus</location>
    </subcellularLocation>
</comment>
<dbReference type="EMBL" id="LFWA01000008">
    <property type="protein sequence ID" value="KTW30029.1"/>
    <property type="molecule type" value="Genomic_DNA"/>
</dbReference>
<dbReference type="VEuPathDB" id="FungiDB:T551_01973"/>
<dbReference type="Pfam" id="PF12341">
    <property type="entry name" value="Mcl1_mid"/>
    <property type="match status" value="1"/>
</dbReference>
<name>A0A0W4ZNT2_PNEJ7</name>
<organism evidence="9 10">
    <name type="scientific">Pneumocystis jirovecii (strain RU7)</name>
    <name type="common">Human pneumocystis pneumonia agent</name>
    <dbReference type="NCBI Taxonomy" id="1408657"/>
    <lineage>
        <taxon>Eukaryota</taxon>
        <taxon>Fungi</taxon>
        <taxon>Dikarya</taxon>
        <taxon>Ascomycota</taxon>
        <taxon>Taphrinomycotina</taxon>
        <taxon>Pneumocystomycetes</taxon>
        <taxon>Pneumocystaceae</taxon>
        <taxon>Pneumocystis</taxon>
    </lineage>
</organism>
<dbReference type="InterPro" id="IPR019775">
    <property type="entry name" value="WD40_repeat_CS"/>
</dbReference>
<dbReference type="Proteomes" id="UP000053447">
    <property type="component" value="Unassembled WGS sequence"/>
</dbReference>
<protein>
    <submittedName>
        <fullName evidence="9">Uncharacterized protein</fullName>
    </submittedName>
</protein>
<reference evidence="10" key="1">
    <citation type="journal article" date="2016" name="Nat. Commun.">
        <title>Genome analysis of three Pneumocystis species reveals adaptation mechanisms to life exclusively in mammalian hosts.</title>
        <authorList>
            <person name="Ma L."/>
            <person name="Chen Z."/>
            <person name="Huang D.W."/>
            <person name="Kutty G."/>
            <person name="Ishihara M."/>
            <person name="Wang H."/>
            <person name="Abouelleil A."/>
            <person name="Bishop L."/>
            <person name="Davey E."/>
            <person name="Deng R."/>
            <person name="Deng X."/>
            <person name="Fan L."/>
            <person name="Fantoni G."/>
            <person name="Fitzgerald M."/>
            <person name="Gogineni E."/>
            <person name="Goldberg J.M."/>
            <person name="Handley G."/>
            <person name="Hu X."/>
            <person name="Huber C."/>
            <person name="Jiao X."/>
            <person name="Jones K."/>
            <person name="Levin J.Z."/>
            <person name="Liu Y."/>
            <person name="Macdonald P."/>
            <person name="Melnikov A."/>
            <person name="Raley C."/>
            <person name="Sassi M."/>
            <person name="Sherman B.T."/>
            <person name="Song X."/>
            <person name="Sykes S."/>
            <person name="Tran B."/>
            <person name="Walsh L."/>
            <person name="Xia Y."/>
            <person name="Yang J."/>
            <person name="Young S."/>
            <person name="Zeng Q."/>
            <person name="Zheng X."/>
            <person name="Stephens R."/>
            <person name="Nusbaum C."/>
            <person name="Birren B.W."/>
            <person name="Azadi P."/>
            <person name="Lempicki R.A."/>
            <person name="Cuomo C.A."/>
            <person name="Kovacs J.A."/>
        </authorList>
    </citation>
    <scope>NUCLEOTIDE SEQUENCE [LARGE SCALE GENOMIC DNA]</scope>
    <source>
        <strain evidence="10">RU7</strain>
    </source>
</reference>
<dbReference type="GO" id="GO:0005654">
    <property type="term" value="C:nucleoplasm"/>
    <property type="evidence" value="ECO:0007669"/>
    <property type="project" value="EnsemblFungi"/>
</dbReference>
<dbReference type="InterPro" id="IPR001680">
    <property type="entry name" value="WD40_rpt"/>
</dbReference>
<keyword evidence="10" id="KW-1185">Reference proteome</keyword>
<dbReference type="STRING" id="1408657.A0A0W4ZNT2"/>
<dbReference type="GeneID" id="28940491"/>